<dbReference type="PANTHER" id="PTHR24567">
    <property type="entry name" value="CRP FAMILY TRANSCRIPTIONAL REGULATORY PROTEIN"/>
    <property type="match status" value="1"/>
</dbReference>
<dbReference type="AlphaFoldDB" id="A0A3B0X7G5"/>
<evidence type="ECO:0000259" key="4">
    <source>
        <dbReference type="PROSITE" id="PS50042"/>
    </source>
</evidence>
<organism evidence="6">
    <name type="scientific">hydrothermal vent metagenome</name>
    <dbReference type="NCBI Taxonomy" id="652676"/>
    <lineage>
        <taxon>unclassified sequences</taxon>
        <taxon>metagenomes</taxon>
        <taxon>ecological metagenomes</taxon>
    </lineage>
</organism>
<dbReference type="InterPro" id="IPR050397">
    <property type="entry name" value="Env_Response_Regulators"/>
</dbReference>
<feature type="domain" description="Cyclic nucleotide-binding" evidence="4">
    <location>
        <begin position="29"/>
        <end position="151"/>
    </location>
</feature>
<proteinExistence type="predicted"/>
<evidence type="ECO:0000256" key="2">
    <source>
        <dbReference type="ARBA" id="ARBA00023125"/>
    </source>
</evidence>
<name>A0A3B0X7G5_9ZZZZ</name>
<dbReference type="CDD" id="cd00038">
    <property type="entry name" value="CAP_ED"/>
    <property type="match status" value="1"/>
</dbReference>
<evidence type="ECO:0000256" key="1">
    <source>
        <dbReference type="ARBA" id="ARBA00023015"/>
    </source>
</evidence>
<dbReference type="GO" id="GO:0005829">
    <property type="term" value="C:cytosol"/>
    <property type="evidence" value="ECO:0007669"/>
    <property type="project" value="TreeGrafter"/>
</dbReference>
<sequence>MHKHSANDRDENMTPFYEIRDKLQNLYPEVESLLTPISQEILESGKQVRVPAGTRVYTEAEHCERFMWLLEGTVRVFKNSPEGREITLYRVNPGDVCVLSLQSLLCGEGFPAEATAETDLLGLTLMQSEFNHALDQSNDFRRYLLKVLSQRIGNVMKLVSEVTFQRLDLRLACLMGQLFERSNGEPVKITHAQIARELGTTREMISRILKEFEHQDCIRLQRGEVHLLSSEGLSWFSQSGDPVSFKA</sequence>
<dbReference type="InterPro" id="IPR018490">
    <property type="entry name" value="cNMP-bd_dom_sf"/>
</dbReference>
<dbReference type="SMART" id="SM00419">
    <property type="entry name" value="HTH_CRP"/>
    <property type="match status" value="1"/>
</dbReference>
<feature type="domain" description="HTH crp-type" evidence="5">
    <location>
        <begin position="165"/>
        <end position="231"/>
    </location>
</feature>
<dbReference type="InterPro" id="IPR014710">
    <property type="entry name" value="RmlC-like_jellyroll"/>
</dbReference>
<keyword evidence="3" id="KW-0804">Transcription</keyword>
<dbReference type="InterPro" id="IPR036388">
    <property type="entry name" value="WH-like_DNA-bd_sf"/>
</dbReference>
<protein>
    <submittedName>
        <fullName evidence="6">Transcriptional regulator, Crp/Fnr family</fullName>
    </submittedName>
</protein>
<dbReference type="PROSITE" id="PS50042">
    <property type="entry name" value="CNMP_BINDING_3"/>
    <property type="match status" value="1"/>
</dbReference>
<evidence type="ECO:0000259" key="5">
    <source>
        <dbReference type="PROSITE" id="PS51063"/>
    </source>
</evidence>
<dbReference type="SUPFAM" id="SSF46785">
    <property type="entry name" value="Winged helix' DNA-binding domain"/>
    <property type="match status" value="1"/>
</dbReference>
<dbReference type="InterPro" id="IPR036390">
    <property type="entry name" value="WH_DNA-bd_sf"/>
</dbReference>
<dbReference type="Gene3D" id="2.60.120.10">
    <property type="entry name" value="Jelly Rolls"/>
    <property type="match status" value="1"/>
</dbReference>
<dbReference type="PANTHER" id="PTHR24567:SF74">
    <property type="entry name" value="HTH-TYPE TRANSCRIPTIONAL REGULATOR ARCR"/>
    <property type="match status" value="1"/>
</dbReference>
<dbReference type="PRINTS" id="PR00034">
    <property type="entry name" value="HTHCRP"/>
</dbReference>
<dbReference type="Gene3D" id="1.10.10.10">
    <property type="entry name" value="Winged helix-like DNA-binding domain superfamily/Winged helix DNA-binding domain"/>
    <property type="match status" value="1"/>
</dbReference>
<accession>A0A3B0X7G5</accession>
<dbReference type="PROSITE" id="PS51063">
    <property type="entry name" value="HTH_CRP_2"/>
    <property type="match status" value="1"/>
</dbReference>
<keyword evidence="1" id="KW-0805">Transcription regulation</keyword>
<dbReference type="GO" id="GO:0003677">
    <property type="term" value="F:DNA binding"/>
    <property type="evidence" value="ECO:0007669"/>
    <property type="project" value="UniProtKB-KW"/>
</dbReference>
<dbReference type="SUPFAM" id="SSF51206">
    <property type="entry name" value="cAMP-binding domain-like"/>
    <property type="match status" value="1"/>
</dbReference>
<dbReference type="InterPro" id="IPR012318">
    <property type="entry name" value="HTH_CRP"/>
</dbReference>
<dbReference type="Pfam" id="PF00027">
    <property type="entry name" value="cNMP_binding"/>
    <property type="match status" value="1"/>
</dbReference>
<evidence type="ECO:0000256" key="3">
    <source>
        <dbReference type="ARBA" id="ARBA00023163"/>
    </source>
</evidence>
<keyword evidence="2" id="KW-0238">DNA-binding</keyword>
<reference evidence="6" key="1">
    <citation type="submission" date="2018-06" db="EMBL/GenBank/DDBJ databases">
        <authorList>
            <person name="Zhirakovskaya E."/>
        </authorList>
    </citation>
    <scope>NUCLEOTIDE SEQUENCE</scope>
</reference>
<dbReference type="EMBL" id="UOFG01000051">
    <property type="protein sequence ID" value="VAW58847.1"/>
    <property type="molecule type" value="Genomic_DNA"/>
</dbReference>
<evidence type="ECO:0000313" key="6">
    <source>
        <dbReference type="EMBL" id="VAW58847.1"/>
    </source>
</evidence>
<dbReference type="GO" id="GO:0003700">
    <property type="term" value="F:DNA-binding transcription factor activity"/>
    <property type="evidence" value="ECO:0007669"/>
    <property type="project" value="TreeGrafter"/>
</dbReference>
<dbReference type="InterPro" id="IPR000595">
    <property type="entry name" value="cNMP-bd_dom"/>
</dbReference>
<dbReference type="Pfam" id="PF13545">
    <property type="entry name" value="HTH_Crp_2"/>
    <property type="match status" value="1"/>
</dbReference>
<gene>
    <name evidence="6" type="ORF">MNBD_GAMMA11-614</name>
</gene>